<evidence type="ECO:0000256" key="2">
    <source>
        <dbReference type="PIRNR" id="PIRNR006276"/>
    </source>
</evidence>
<evidence type="ECO:0000313" key="4">
    <source>
        <dbReference type="EMBL" id="RSU11204.1"/>
    </source>
</evidence>
<dbReference type="CDD" id="cd00293">
    <property type="entry name" value="USP-like"/>
    <property type="match status" value="1"/>
</dbReference>
<dbReference type="AlphaFoldDB" id="A0A430AT22"/>
<dbReference type="Pfam" id="PF00582">
    <property type="entry name" value="Usp"/>
    <property type="match status" value="1"/>
</dbReference>
<comment type="caution">
    <text evidence="4">The sequence shown here is derived from an EMBL/GenBank/DDBJ whole genome shotgun (WGS) entry which is preliminary data.</text>
</comment>
<dbReference type="SUPFAM" id="SSF52402">
    <property type="entry name" value="Adenine nucleotide alpha hydrolases-like"/>
    <property type="match status" value="1"/>
</dbReference>
<keyword evidence="2" id="KW-0963">Cytoplasm</keyword>
<gene>
    <name evidence="4" type="ORF">CBF27_08895</name>
</gene>
<keyword evidence="5" id="KW-1185">Reference proteome</keyword>
<comment type="similarity">
    <text evidence="1 2">Belongs to the universal stress protein A family.</text>
</comment>
<dbReference type="OrthoDB" id="9789668at2"/>
<dbReference type="PANTHER" id="PTHR46268">
    <property type="entry name" value="STRESS RESPONSE PROTEIN NHAX"/>
    <property type="match status" value="1"/>
</dbReference>
<dbReference type="PANTHER" id="PTHR46268:SF6">
    <property type="entry name" value="UNIVERSAL STRESS PROTEIN UP12"/>
    <property type="match status" value="1"/>
</dbReference>
<feature type="domain" description="UspA" evidence="3">
    <location>
        <begin position="5"/>
        <end position="144"/>
    </location>
</feature>
<dbReference type="PRINTS" id="PR01438">
    <property type="entry name" value="UNVRSLSTRESS"/>
</dbReference>
<dbReference type="InterPro" id="IPR014729">
    <property type="entry name" value="Rossmann-like_a/b/a_fold"/>
</dbReference>
<proteinExistence type="inferred from homology"/>
<dbReference type="Gene3D" id="3.40.50.620">
    <property type="entry name" value="HUPs"/>
    <property type="match status" value="1"/>
</dbReference>
<dbReference type="PIRSF" id="PIRSF006276">
    <property type="entry name" value="UspA"/>
    <property type="match status" value="1"/>
</dbReference>
<dbReference type="GO" id="GO:0005737">
    <property type="term" value="C:cytoplasm"/>
    <property type="evidence" value="ECO:0007669"/>
    <property type="project" value="UniProtKB-SubCell"/>
</dbReference>
<reference evidence="4 5" key="1">
    <citation type="submission" date="2017-05" db="EMBL/GenBank/DDBJ databases">
        <title>Vagococcus spp. assemblies.</title>
        <authorList>
            <person name="Gulvik C.A."/>
        </authorList>
    </citation>
    <scope>NUCLEOTIDE SEQUENCE [LARGE SCALE GENOMIC DNA]</scope>
    <source>
        <strain evidence="4 5">LMG 24798</strain>
    </source>
</reference>
<protein>
    <recommendedName>
        <fullName evidence="2">Universal stress protein</fullName>
    </recommendedName>
</protein>
<evidence type="ECO:0000259" key="3">
    <source>
        <dbReference type="Pfam" id="PF00582"/>
    </source>
</evidence>
<evidence type="ECO:0000313" key="5">
    <source>
        <dbReference type="Proteomes" id="UP000286773"/>
    </source>
</evidence>
<sequence length="160" mass="17900">MLKQYSKILVAVDGSRESELAFKKAVEVAKRNEAELLISHIIDVRAFQSISSFDETLADEATAIAKETLNDYITYANEHGLENVSYSIEYGSPKPLLSKQLPEERKIDLIMMGATGLNAVERILIGSVSSYVSRHALCDVLIVRTDLDNRTLPQKKKEEE</sequence>
<dbReference type="EMBL" id="NGKC01000009">
    <property type="protein sequence ID" value="RSU11204.1"/>
    <property type="molecule type" value="Genomic_DNA"/>
</dbReference>
<dbReference type="InterPro" id="IPR006015">
    <property type="entry name" value="Universal_stress_UspA"/>
</dbReference>
<name>A0A430AT22_9ENTE</name>
<dbReference type="Proteomes" id="UP000286773">
    <property type="component" value="Unassembled WGS sequence"/>
</dbReference>
<evidence type="ECO:0000256" key="1">
    <source>
        <dbReference type="ARBA" id="ARBA00008791"/>
    </source>
</evidence>
<dbReference type="RefSeq" id="WP_126813965.1">
    <property type="nucleotide sequence ID" value="NZ_NGKC01000009.1"/>
</dbReference>
<comment type="subcellular location">
    <subcellularLocation>
        <location evidence="2">Cytoplasm</location>
    </subcellularLocation>
</comment>
<dbReference type="InterPro" id="IPR006016">
    <property type="entry name" value="UspA"/>
</dbReference>
<accession>A0A430AT22</accession>
<organism evidence="4 5">
    <name type="scientific">Vagococcus acidifermentans</name>
    <dbReference type="NCBI Taxonomy" id="564710"/>
    <lineage>
        <taxon>Bacteria</taxon>
        <taxon>Bacillati</taxon>
        <taxon>Bacillota</taxon>
        <taxon>Bacilli</taxon>
        <taxon>Lactobacillales</taxon>
        <taxon>Enterococcaceae</taxon>
        <taxon>Vagococcus</taxon>
    </lineage>
</organism>